<organism evidence="1 2">
    <name type="scientific">Aliirhizobium smilacinae</name>
    <dbReference type="NCBI Taxonomy" id="1395944"/>
    <lineage>
        <taxon>Bacteria</taxon>
        <taxon>Pseudomonadati</taxon>
        <taxon>Pseudomonadota</taxon>
        <taxon>Alphaproteobacteria</taxon>
        <taxon>Hyphomicrobiales</taxon>
        <taxon>Rhizobiaceae</taxon>
        <taxon>Aliirhizobium</taxon>
    </lineage>
</organism>
<sequence>MANNMIEKAHAGDFLGRFREIVSDPLNTLIRRHELAGVVQGEEVFLHNGHAVPLRGTGSYYGTFGDILVINRGVHEPLEEYLFQQTLERVSGKPVMLELGAYWGHYSMWLKRVFPEAITYLVEPVEDNLDAGRKNFERNGYEGIFIRDKVGLGGFSVDAFFNDSALEKLDILHCDIQGFEQEMVEGAVGAFKNRKIDYAFVSTHSENLDNSISDFFNSVGYRIEASSSFVHHTTSHDGFIFAASPGAAPVVSRNKFFGREDVVRSTPSQILQYLADVCES</sequence>
<reference evidence="1 2" key="1">
    <citation type="submission" date="2019-06" db="EMBL/GenBank/DDBJ databases">
        <title>The draft genome of Rhizobium smilacinae PTYR-5.</title>
        <authorList>
            <person name="Liu L."/>
            <person name="Li L."/>
            <person name="Zhang X."/>
        </authorList>
    </citation>
    <scope>NUCLEOTIDE SEQUENCE [LARGE SCALE GENOMIC DNA]</scope>
    <source>
        <strain evidence="1 2">PTYR-5</strain>
    </source>
</reference>
<evidence type="ECO:0008006" key="3">
    <source>
        <dbReference type="Google" id="ProtNLM"/>
    </source>
</evidence>
<dbReference type="Gene3D" id="3.40.50.150">
    <property type="entry name" value="Vaccinia Virus protein VP39"/>
    <property type="match status" value="1"/>
</dbReference>
<evidence type="ECO:0000313" key="1">
    <source>
        <dbReference type="EMBL" id="TNM66160.1"/>
    </source>
</evidence>
<keyword evidence="2" id="KW-1185">Reference proteome</keyword>
<evidence type="ECO:0000313" key="2">
    <source>
        <dbReference type="Proteomes" id="UP000311605"/>
    </source>
</evidence>
<gene>
    <name evidence="1" type="ORF">FHP24_08100</name>
</gene>
<proteinExistence type="predicted"/>
<dbReference type="Proteomes" id="UP000311605">
    <property type="component" value="Unassembled WGS sequence"/>
</dbReference>
<dbReference type="OrthoDB" id="9778870at2"/>
<dbReference type="AlphaFoldDB" id="A0A5C4XU61"/>
<protein>
    <recommendedName>
        <fullName evidence="3">FkbM family methyltransferase</fullName>
    </recommendedName>
</protein>
<dbReference type="SUPFAM" id="SSF53335">
    <property type="entry name" value="S-adenosyl-L-methionine-dependent methyltransferases"/>
    <property type="match status" value="1"/>
</dbReference>
<name>A0A5C4XU61_9HYPH</name>
<dbReference type="InterPro" id="IPR029063">
    <property type="entry name" value="SAM-dependent_MTases_sf"/>
</dbReference>
<comment type="caution">
    <text evidence="1">The sequence shown here is derived from an EMBL/GenBank/DDBJ whole genome shotgun (WGS) entry which is preliminary data.</text>
</comment>
<dbReference type="EMBL" id="VDMN01000001">
    <property type="protein sequence ID" value="TNM66160.1"/>
    <property type="molecule type" value="Genomic_DNA"/>
</dbReference>
<accession>A0A5C4XU61</accession>